<evidence type="ECO:0000256" key="5">
    <source>
        <dbReference type="ARBA" id="ARBA00022833"/>
    </source>
</evidence>
<feature type="non-terminal residue" evidence="10">
    <location>
        <position position="429"/>
    </location>
</feature>
<comment type="subcellular location">
    <subcellularLocation>
        <location evidence="1">Nucleus</location>
    </subcellularLocation>
</comment>
<evidence type="ECO:0000256" key="6">
    <source>
        <dbReference type="ARBA" id="ARBA00023242"/>
    </source>
</evidence>
<accession>A0ABN9AJM6</accession>
<dbReference type="PANTHER" id="PTHR24406">
    <property type="entry name" value="TRANSCRIPTIONAL REPRESSOR CTCFL-RELATED"/>
    <property type="match status" value="1"/>
</dbReference>
<evidence type="ECO:0000256" key="4">
    <source>
        <dbReference type="ARBA" id="ARBA00022771"/>
    </source>
</evidence>
<feature type="domain" description="C2H2-type" evidence="9">
    <location>
        <begin position="410"/>
        <end position="429"/>
    </location>
</feature>
<dbReference type="InterPro" id="IPR050888">
    <property type="entry name" value="ZnF_C2H2-type_TF"/>
</dbReference>
<feature type="compositionally biased region" description="Basic and acidic residues" evidence="8">
    <location>
        <begin position="99"/>
        <end position="108"/>
    </location>
</feature>
<protein>
    <recommendedName>
        <fullName evidence="9">C2H2-type domain-containing protein</fullName>
    </recommendedName>
</protein>
<evidence type="ECO:0000313" key="11">
    <source>
        <dbReference type="Proteomes" id="UP001162483"/>
    </source>
</evidence>
<feature type="region of interest" description="Disordered" evidence="8">
    <location>
        <begin position="92"/>
        <end position="138"/>
    </location>
</feature>
<keyword evidence="4 7" id="KW-0863">Zinc-finger</keyword>
<reference evidence="10" key="1">
    <citation type="submission" date="2023-05" db="EMBL/GenBank/DDBJ databases">
        <authorList>
            <person name="Stuckert A."/>
        </authorList>
    </citation>
    <scope>NUCLEOTIDE SEQUENCE</scope>
</reference>
<feature type="compositionally biased region" description="Polar residues" evidence="8">
    <location>
        <begin position="305"/>
        <end position="315"/>
    </location>
</feature>
<dbReference type="InterPro" id="IPR036236">
    <property type="entry name" value="Znf_C2H2_sf"/>
</dbReference>
<dbReference type="PROSITE" id="PS50157">
    <property type="entry name" value="ZINC_FINGER_C2H2_2"/>
    <property type="match status" value="3"/>
</dbReference>
<name>A0ABN9AJM6_9NEOB</name>
<sequence>MSAETDTQEKYSESDYLLGKQTREPQREEEDQGGSGTCSQGTDTEPSSVVSLSESDTAFDRSEENIVEQVDQSNGEKSLDVLVENITDERQQVIISNGKEPKTTERRQGQTPRIDAEECQEEQTTLPAPTIEESEKAERLRSVTQDIVVPQVAENCSINSRKEPPETLSGRSSRHQRASVQQAALPVACRRSPRGSKGSRRKAESKEQVSYSPAQCTVPCKTLIEEKEHTVGLGPDTEEDEICPIEESIVEEVVGPNVSAEELDSLATTEEQPMLEADQSPSAESIWKADDGSLPVQAPAKEPPSTESGDQQGSHSKTHKVNRLKADVDEELAQIGKKRIRKDTMTELLMCEYEDCGKIFSKRQYLNYHQKYQHMNQRTFRCLVSDCGKSFNFKKHLKEHEKRHSDRRDFICEFCARAFRSSSNLIIHR</sequence>
<feature type="compositionally biased region" description="Polar residues" evidence="8">
    <location>
        <begin position="37"/>
        <end position="56"/>
    </location>
</feature>
<feature type="region of interest" description="Disordered" evidence="8">
    <location>
        <begin position="293"/>
        <end position="325"/>
    </location>
</feature>
<keyword evidence="2" id="KW-0479">Metal-binding</keyword>
<feature type="region of interest" description="Disordered" evidence="8">
    <location>
        <begin position="154"/>
        <end position="213"/>
    </location>
</feature>
<evidence type="ECO:0000256" key="7">
    <source>
        <dbReference type="PROSITE-ProRule" id="PRU00042"/>
    </source>
</evidence>
<dbReference type="PROSITE" id="PS00028">
    <property type="entry name" value="ZINC_FINGER_C2H2_1"/>
    <property type="match status" value="2"/>
</dbReference>
<keyword evidence="6" id="KW-0539">Nucleus</keyword>
<proteinExistence type="predicted"/>
<dbReference type="EMBL" id="CATNWA010000275">
    <property type="protein sequence ID" value="CAI9535612.1"/>
    <property type="molecule type" value="Genomic_DNA"/>
</dbReference>
<dbReference type="Proteomes" id="UP001162483">
    <property type="component" value="Unassembled WGS sequence"/>
</dbReference>
<keyword evidence="3" id="KW-0677">Repeat</keyword>
<evidence type="ECO:0000256" key="2">
    <source>
        <dbReference type="ARBA" id="ARBA00022723"/>
    </source>
</evidence>
<dbReference type="SUPFAM" id="SSF57667">
    <property type="entry name" value="beta-beta-alpha zinc fingers"/>
    <property type="match status" value="2"/>
</dbReference>
<evidence type="ECO:0000256" key="8">
    <source>
        <dbReference type="SAM" id="MobiDB-lite"/>
    </source>
</evidence>
<dbReference type="SMART" id="SM00355">
    <property type="entry name" value="ZnF_C2H2"/>
    <property type="match status" value="3"/>
</dbReference>
<dbReference type="InterPro" id="IPR013087">
    <property type="entry name" value="Znf_C2H2_type"/>
</dbReference>
<keyword evidence="5" id="KW-0862">Zinc</keyword>
<feature type="region of interest" description="Disordered" evidence="8">
    <location>
        <begin position="1"/>
        <end position="77"/>
    </location>
</feature>
<dbReference type="Pfam" id="PF00096">
    <property type="entry name" value="zf-C2H2"/>
    <property type="match status" value="2"/>
</dbReference>
<keyword evidence="11" id="KW-1185">Reference proteome</keyword>
<evidence type="ECO:0000259" key="9">
    <source>
        <dbReference type="PROSITE" id="PS50157"/>
    </source>
</evidence>
<evidence type="ECO:0000313" key="10">
    <source>
        <dbReference type="EMBL" id="CAI9535612.1"/>
    </source>
</evidence>
<evidence type="ECO:0000256" key="3">
    <source>
        <dbReference type="ARBA" id="ARBA00022737"/>
    </source>
</evidence>
<feature type="compositionally biased region" description="Basic residues" evidence="8">
    <location>
        <begin position="191"/>
        <end position="200"/>
    </location>
</feature>
<organism evidence="10 11">
    <name type="scientific">Staurois parvus</name>
    <dbReference type="NCBI Taxonomy" id="386267"/>
    <lineage>
        <taxon>Eukaryota</taxon>
        <taxon>Metazoa</taxon>
        <taxon>Chordata</taxon>
        <taxon>Craniata</taxon>
        <taxon>Vertebrata</taxon>
        <taxon>Euteleostomi</taxon>
        <taxon>Amphibia</taxon>
        <taxon>Batrachia</taxon>
        <taxon>Anura</taxon>
        <taxon>Neobatrachia</taxon>
        <taxon>Ranoidea</taxon>
        <taxon>Ranidae</taxon>
        <taxon>Staurois</taxon>
    </lineage>
</organism>
<dbReference type="Gene3D" id="3.30.160.60">
    <property type="entry name" value="Classic Zinc Finger"/>
    <property type="match status" value="3"/>
</dbReference>
<gene>
    <name evidence="10" type="ORF">SPARVUS_LOCUS882440</name>
</gene>
<comment type="caution">
    <text evidence="10">The sequence shown here is derived from an EMBL/GenBank/DDBJ whole genome shotgun (WGS) entry which is preliminary data.</text>
</comment>
<feature type="domain" description="C2H2-type" evidence="9">
    <location>
        <begin position="349"/>
        <end position="379"/>
    </location>
</feature>
<feature type="domain" description="C2H2-type" evidence="9">
    <location>
        <begin position="380"/>
        <end position="409"/>
    </location>
</feature>
<evidence type="ECO:0000256" key="1">
    <source>
        <dbReference type="ARBA" id="ARBA00004123"/>
    </source>
</evidence>